<proteinExistence type="predicted"/>
<dbReference type="EMBL" id="JABTEG010000007">
    <property type="protein sequence ID" value="KAG4304564.1"/>
    <property type="molecule type" value="Genomic_DNA"/>
</dbReference>
<name>A0ACB7CHA9_9ASCO</name>
<evidence type="ECO:0000313" key="2">
    <source>
        <dbReference type="Proteomes" id="UP000768646"/>
    </source>
</evidence>
<dbReference type="Proteomes" id="UP000768646">
    <property type="component" value="Unassembled WGS sequence"/>
</dbReference>
<keyword evidence="2" id="KW-1185">Reference proteome</keyword>
<accession>A0ACB7CHA9</accession>
<comment type="caution">
    <text evidence="1">The sequence shown here is derived from an EMBL/GenBank/DDBJ whole genome shotgun (WGS) entry which is preliminary data.</text>
</comment>
<gene>
    <name evidence="1" type="ORF">PORY_001957</name>
</gene>
<organism evidence="1 2">
    <name type="scientific">Pneumocystis oryctolagi</name>
    <dbReference type="NCBI Taxonomy" id="42067"/>
    <lineage>
        <taxon>Eukaryota</taxon>
        <taxon>Fungi</taxon>
        <taxon>Dikarya</taxon>
        <taxon>Ascomycota</taxon>
        <taxon>Taphrinomycotina</taxon>
        <taxon>Pneumocystomycetes</taxon>
        <taxon>Pneumocystaceae</taxon>
        <taxon>Pneumocystis</taxon>
    </lineage>
</organism>
<protein>
    <submittedName>
        <fullName evidence="1">Uncharacterized protein</fullName>
    </submittedName>
</protein>
<reference evidence="1 2" key="1">
    <citation type="journal article" date="2021" name="Commun. Biol.">
        <title>Genomic insights into the host specific adaptation of the Pneumocystis genus.</title>
        <authorList>
            <person name="Cisse O.H."/>
            <person name="Ma L."/>
            <person name="Dekker J.P."/>
            <person name="Khil P.P."/>
            <person name="Youn J.-H."/>
            <person name="Brenchley J.M."/>
            <person name="Blair R."/>
            <person name="Pahar B."/>
            <person name="Chabe M."/>
            <person name="Van Rompay K.K.A."/>
            <person name="Keesler R."/>
            <person name="Sukura A."/>
            <person name="Hirsch V."/>
            <person name="Kutty G."/>
            <person name="Liu Y."/>
            <person name="Peng L."/>
            <person name="Chen J."/>
            <person name="Song J."/>
            <person name="Weissenbacher-Lang C."/>
            <person name="Xu J."/>
            <person name="Upham N.S."/>
            <person name="Stajich J.E."/>
            <person name="Cuomo C.A."/>
            <person name="Cushion M.T."/>
            <person name="Kovacs J.A."/>
        </authorList>
    </citation>
    <scope>NUCLEOTIDE SEQUENCE [LARGE SCALE GENOMIC DNA]</scope>
    <source>
        <strain evidence="1 2">RABM</strain>
    </source>
</reference>
<sequence>MSHQPLNFKAKSFTSLSYKPSGKGKAKIAMKYREDKRQRQITASKRLPGLMKKAAQYSELTGAKVVVLVQDEQRRVYRYCSDGEINIEKSANRMLTNPAEKIFTTEQFSESHNAPNENSEKSQTAKLPVNSSDSPSEKKILEIKKNTEKSTENENYTDNELKENHVNVSKSNDHDANENIFQKITKPMKSSTYCTPQSSGVKMIGSGFPFFCNIPGVLNCTNVFDTSENLHNYLNFENEENNFINSDTLWYPERLKMFYFSQQYNLYKHSLQQLAQKIGDLEIESNEHTFVKYFLQYILTRLRLVIETLMNHPSERKCFRMIGGILVEKSVKEVLPSLKTNQEGIKSTIEQLLKQYKSQEEQFNKWQKDNNVRIIQ</sequence>
<evidence type="ECO:0000313" key="1">
    <source>
        <dbReference type="EMBL" id="KAG4304564.1"/>
    </source>
</evidence>